<evidence type="ECO:0000313" key="3">
    <source>
        <dbReference type="Proteomes" id="UP000729701"/>
    </source>
</evidence>
<dbReference type="InterPro" id="IPR043129">
    <property type="entry name" value="ATPase_NBD"/>
</dbReference>
<dbReference type="Proteomes" id="UP000729701">
    <property type="component" value="Unassembled WGS sequence"/>
</dbReference>
<protein>
    <submittedName>
        <fullName evidence="2">ATPase</fullName>
    </submittedName>
</protein>
<feature type="domain" description="ATPase BadF/BadG/BcrA/BcrD type" evidence="1">
    <location>
        <begin position="5"/>
        <end position="334"/>
    </location>
</feature>
<evidence type="ECO:0000259" key="1">
    <source>
        <dbReference type="Pfam" id="PF01869"/>
    </source>
</evidence>
<organism evidence="2 3">
    <name type="scientific">Cyanomargarita calcarea GSE-NOS-MK-12-04C</name>
    <dbReference type="NCBI Taxonomy" id="2839659"/>
    <lineage>
        <taxon>Bacteria</taxon>
        <taxon>Bacillati</taxon>
        <taxon>Cyanobacteriota</taxon>
        <taxon>Cyanophyceae</taxon>
        <taxon>Nostocales</taxon>
        <taxon>Cyanomargaritaceae</taxon>
        <taxon>Cyanomargarita</taxon>
    </lineage>
</organism>
<reference evidence="2" key="2">
    <citation type="journal article" date="2022" name="Microbiol. Resour. Announc.">
        <title>Metagenome Sequencing to Explore Phylogenomics of Terrestrial Cyanobacteria.</title>
        <authorList>
            <person name="Ward R.D."/>
            <person name="Stajich J.E."/>
            <person name="Johansen J.R."/>
            <person name="Huntemann M."/>
            <person name="Clum A."/>
            <person name="Foster B."/>
            <person name="Foster B."/>
            <person name="Roux S."/>
            <person name="Palaniappan K."/>
            <person name="Varghese N."/>
            <person name="Mukherjee S."/>
            <person name="Reddy T.B.K."/>
            <person name="Daum C."/>
            <person name="Copeland A."/>
            <person name="Chen I.A."/>
            <person name="Ivanova N.N."/>
            <person name="Kyrpides N.C."/>
            <person name="Shapiro N."/>
            <person name="Eloe-Fadrosh E.A."/>
            <person name="Pietrasiak N."/>
        </authorList>
    </citation>
    <scope>NUCLEOTIDE SEQUENCE</scope>
    <source>
        <strain evidence="2">GSE-NOS-MK-12-04C</strain>
    </source>
</reference>
<dbReference type="PANTHER" id="PTHR43190:SF3">
    <property type="entry name" value="N-ACETYL-D-GLUCOSAMINE KINASE"/>
    <property type="match status" value="1"/>
</dbReference>
<reference evidence="2" key="1">
    <citation type="submission" date="2021-05" db="EMBL/GenBank/DDBJ databases">
        <authorList>
            <person name="Pietrasiak N."/>
            <person name="Ward R."/>
            <person name="Stajich J.E."/>
            <person name="Kurbessoian T."/>
        </authorList>
    </citation>
    <scope>NUCLEOTIDE SEQUENCE</scope>
    <source>
        <strain evidence="2">GSE-NOS-MK-12-04C</strain>
    </source>
</reference>
<dbReference type="InterPro" id="IPR052519">
    <property type="entry name" value="Euk-type_GlcNAc_Kinase"/>
</dbReference>
<dbReference type="CDD" id="cd24007">
    <property type="entry name" value="ASKHA_NBD_eukNAGK-like"/>
    <property type="match status" value="1"/>
</dbReference>
<dbReference type="SUPFAM" id="SSF53067">
    <property type="entry name" value="Actin-like ATPase domain"/>
    <property type="match status" value="2"/>
</dbReference>
<dbReference type="Gene3D" id="3.30.420.40">
    <property type="match status" value="2"/>
</dbReference>
<gene>
    <name evidence="2" type="ORF">KME60_29965</name>
</gene>
<dbReference type="AlphaFoldDB" id="A0A951QSV9"/>
<dbReference type="PANTHER" id="PTHR43190">
    <property type="entry name" value="N-ACETYL-D-GLUCOSAMINE KINASE"/>
    <property type="match status" value="1"/>
</dbReference>
<sequence length="350" mass="37263">MSFVLGVDGGGSKTICVLMDDKTTVLGRGESGASNYQSVGIAAALRSIESAIYAAVNQALNFADTINIKAICLGLAGVSRPRDFEVVESILQELENSEVLPITWALTTPSLLLVKEQENIVICNDALIALVGGIGDDVGVVVAAGTGSIVFGRNHQGDTKRVGGWGYILGDEGSAYKIAIAGLQAAMKSYDGREISTSLIEGFQQHLNLKNMEGLIEVIYSSRWGVKEIAALAPVVDYSAANDDKVANSIIDDAVQDLLLATSTVIDAIFPQNLSLQVEQEIKNNLFEVVTTGSVWRGKSRIWERFEAAIVQKYPAVKVIFPRFEPAVGAGLLALKRLAGVGLQNHGNIS</sequence>
<dbReference type="InterPro" id="IPR002731">
    <property type="entry name" value="ATPase_BadF"/>
</dbReference>
<dbReference type="Pfam" id="PF01869">
    <property type="entry name" value="BcrAD_BadFG"/>
    <property type="match status" value="1"/>
</dbReference>
<proteinExistence type="predicted"/>
<evidence type="ECO:0000313" key="2">
    <source>
        <dbReference type="EMBL" id="MBW4671539.1"/>
    </source>
</evidence>
<comment type="caution">
    <text evidence="2">The sequence shown here is derived from an EMBL/GenBank/DDBJ whole genome shotgun (WGS) entry which is preliminary data.</text>
</comment>
<dbReference type="EMBL" id="JAHHGZ010000047">
    <property type="protein sequence ID" value="MBW4671539.1"/>
    <property type="molecule type" value="Genomic_DNA"/>
</dbReference>
<accession>A0A951QSV9</accession>
<name>A0A951QSV9_9CYAN</name>